<dbReference type="InterPro" id="IPR011990">
    <property type="entry name" value="TPR-like_helical_dom_sf"/>
</dbReference>
<proteinExistence type="predicted"/>
<feature type="non-terminal residue" evidence="1">
    <location>
        <position position="149"/>
    </location>
</feature>
<dbReference type="SUPFAM" id="SSF48452">
    <property type="entry name" value="TPR-like"/>
    <property type="match status" value="1"/>
</dbReference>
<accession>A0A383B1U3</accession>
<reference evidence="1" key="1">
    <citation type="submission" date="2018-05" db="EMBL/GenBank/DDBJ databases">
        <authorList>
            <person name="Lanie J.A."/>
            <person name="Ng W.-L."/>
            <person name="Kazmierczak K.M."/>
            <person name="Andrzejewski T.M."/>
            <person name="Davidsen T.M."/>
            <person name="Wayne K.J."/>
            <person name="Tettelin H."/>
            <person name="Glass J.I."/>
            <person name="Rusch D."/>
            <person name="Podicherti R."/>
            <person name="Tsui H.-C.T."/>
            <person name="Winkler M.E."/>
        </authorList>
    </citation>
    <scope>NUCLEOTIDE SEQUENCE</scope>
</reference>
<sequence length="149" mass="17257">MAITFVVVFFPNCRGDIIATDEDYSTYGWSMYENKDYMDALVWFGDAIRKDSSHFDAYNGMGWTMGHLRQVDSSVYYFQKYLSQDSSFVDVLDFYAGLSFAYNAIGNDTLARRYAETYFFGNQNSDLDADWCFCHNTDINQLDVRLILA</sequence>
<dbReference type="EMBL" id="UINC01196374">
    <property type="protein sequence ID" value="SVE13358.1"/>
    <property type="molecule type" value="Genomic_DNA"/>
</dbReference>
<dbReference type="AlphaFoldDB" id="A0A383B1U3"/>
<dbReference type="Gene3D" id="1.25.40.10">
    <property type="entry name" value="Tetratricopeptide repeat domain"/>
    <property type="match status" value="1"/>
</dbReference>
<protein>
    <submittedName>
        <fullName evidence="1">Uncharacterized protein</fullName>
    </submittedName>
</protein>
<name>A0A383B1U3_9ZZZZ</name>
<gene>
    <name evidence="1" type="ORF">METZ01_LOCUS466212</name>
</gene>
<organism evidence="1">
    <name type="scientific">marine metagenome</name>
    <dbReference type="NCBI Taxonomy" id="408172"/>
    <lineage>
        <taxon>unclassified sequences</taxon>
        <taxon>metagenomes</taxon>
        <taxon>ecological metagenomes</taxon>
    </lineage>
</organism>
<evidence type="ECO:0000313" key="1">
    <source>
        <dbReference type="EMBL" id="SVE13358.1"/>
    </source>
</evidence>